<dbReference type="InterPro" id="IPR056457">
    <property type="entry name" value="DOP1_C"/>
</dbReference>
<accession>A0A9Q9FBV6</accession>
<dbReference type="EMBL" id="CP075153">
    <property type="protein sequence ID" value="UTX43615.1"/>
    <property type="molecule type" value="Genomic_DNA"/>
</dbReference>
<evidence type="ECO:0000259" key="4">
    <source>
        <dbReference type="Pfam" id="PF04118"/>
    </source>
</evidence>
<dbReference type="PANTHER" id="PTHR14042:SF24">
    <property type="entry name" value="PROTEIN DOPEY-1 HOMOLOG"/>
    <property type="match status" value="1"/>
</dbReference>
<dbReference type="GO" id="GO:0005768">
    <property type="term" value="C:endosome"/>
    <property type="evidence" value="ECO:0007669"/>
    <property type="project" value="TreeGrafter"/>
</dbReference>
<keyword evidence="1" id="KW-0813">Transport</keyword>
<dbReference type="GO" id="GO:0005829">
    <property type="term" value="C:cytosol"/>
    <property type="evidence" value="ECO:0007669"/>
    <property type="project" value="GOC"/>
</dbReference>
<gene>
    <name evidence="6" type="ORF">GPU96_07g13760</name>
</gene>
<evidence type="ECO:0000256" key="3">
    <source>
        <dbReference type="ARBA" id="ARBA00046326"/>
    </source>
</evidence>
<dbReference type="InterPro" id="IPR007249">
    <property type="entry name" value="DOP1_N"/>
</dbReference>
<sequence>MDGSRERYEAEMTKKLDAFKTAKEWSDFISLLSSLDSTIKKFSLPEIPKKKLLFKRLNQCLNPVLPAGIHNKTLETYSLVFERISKENFLKEFDFLTLGLFTFSAHCRILVINSFLDLIERYIVPLGKDVEMYCTSILIGLLPPMEFESGEHYGRAHLIVTEFKSLISPDVFYSSMWSILLNDERLRTSVVNFMLSMSWEEPMVSNPKLVTRALCGGLGSESTLVVRNCLDLLIFIFPDKGHIRSEDELDDLTEAVIKLFVKRDLSLNKRIYGWLCMMDSFSEADVVLLSRVLKRFLDRRSAEDIQLFFRIMMTLQDKGKLCEKIMENLLFNVLNCLRRYEKSDTKETAQPDVFEERQCESIDVEKIAKAFLTTDLDSIWKIFYLQLRNALNNAKEKMLLDTNLIDDEELNDSMMREEMYSMHSMSLILNEGQESLARGNSADSPEDGNSIEKACLSDRRDSCEDVGSEKGCLAIRGPGDESPGNAEDISSPTQVLNFIRFAMDNYSAVDSEVFQYHLPFLVHLVLSDFLLFDSQILFSFLDFSAKMMKFKERQVEGGKNLQRLIGKFYLEEDTSVLEDISSTILYSISDKIGRVIESDVGLSLPLMTTFIKIYGVDALPNGFIQNYHGLIMGSSNKLIKEHLEVYKIIDCTRLDSTAMFNVLWRRFCHIEMDLYFEGLKEPGTDDGIQKTPGKSTHDIPRRNSTSRFFSTGKGPDRRMLTELLWRYNIIFEGSFERLLLRMIGEREMEEISYFLLLKLENFPGNFDFLELYYIINCKLDSDDPVLDTFLCSLVYFDDIFKFLLKKLEDSNIQANDFLFAESIDLNQIFGVFKCIKNLLRYSKGFKSMLMDSTEKLYCRALPLEGGVPPREILYKILVHLLVNRKEYDERDANLEIVKVLEALVESGVLESNVMNTVELSKVVDVAKENRGDPAIVLGIAPLIRHSGNGTAIQDVCSILDSRCFYYHELLGFVFSLTDRLQRKVLSNVLSSLENEDFALMIVYETIISILAKRGAEGELPGFIDKSMKFIFEFFENQYIDPDNEEGSREIGKVACTPQKDNQGEILSMRSGIDLLEMREGCDVRIRALKLLTAKKLSALFYKKVPIRFVEMILGNPPCIPFLKSVDFREQLYVSIMNLYSTNAVKVFRFLTVLNQVMSPQEMKGVFNRSKGLLEKISSYRVGVDYSPLNFVLDFLLSPDLKEDSQTLIQTAILNSIYFVQKRLDLKIRSAEGGYEDEIRVLEKITDFRFQGAVLSAIPSLITAILTFINSSCINLKNTGIDFLTKLNERGLEVRYWKKEFVEIFHTLDFFTYGLYKKSNLMKKVVSEDPSFINDLIVRLDSGFFVSQASDANNKTLVLKRISYIIFSAPYNYFSGFSLKLIEKIATLINYPSSKVRREVFFLSKMLILKISHDKLINLYPILLYDIGIMVESPDFEDMLLLAEVLKLLDIVFLLNTPQFSEARVVFLGPRCSSLIECKGQMSGLKGLGNLLSAKYKKEMPSKIRMPQKKIPFFVTGKVGADEMIDFTKNALLYYNWIDENCSEIDYECLFRLVLEEFKEVSE</sequence>
<dbReference type="GO" id="GO:0015031">
    <property type="term" value="P:protein transport"/>
    <property type="evidence" value="ECO:0007669"/>
    <property type="project" value="UniProtKB-KW"/>
</dbReference>
<dbReference type="Pfam" id="PF04118">
    <property type="entry name" value="Dopey_N"/>
    <property type="match status" value="1"/>
</dbReference>
<name>A0A9Q9FBV6_ENCHE</name>
<organism evidence="6 7">
    <name type="scientific">Encephalitozoon hellem</name>
    <name type="common">Microsporidian parasite</name>
    <dbReference type="NCBI Taxonomy" id="27973"/>
    <lineage>
        <taxon>Eukaryota</taxon>
        <taxon>Fungi</taxon>
        <taxon>Fungi incertae sedis</taxon>
        <taxon>Microsporidia</taxon>
        <taxon>Unikaryonidae</taxon>
        <taxon>Encephalitozoon</taxon>
    </lineage>
</organism>
<dbReference type="GO" id="GO:0005802">
    <property type="term" value="C:trans-Golgi network"/>
    <property type="evidence" value="ECO:0007669"/>
    <property type="project" value="TreeGrafter"/>
</dbReference>
<evidence type="ECO:0000256" key="1">
    <source>
        <dbReference type="ARBA" id="ARBA00022448"/>
    </source>
</evidence>
<comment type="similarity">
    <text evidence="3">Belongs to the DOP1 family.</text>
</comment>
<keyword evidence="2" id="KW-0653">Protein transport</keyword>
<protein>
    <submittedName>
        <fullName evidence="6">Dopey-like protein</fullName>
    </submittedName>
</protein>
<proteinExistence type="inferred from homology"/>
<dbReference type="GO" id="GO:0006895">
    <property type="term" value="P:Golgi to endosome transport"/>
    <property type="evidence" value="ECO:0007669"/>
    <property type="project" value="InterPro"/>
</dbReference>
<evidence type="ECO:0000313" key="7">
    <source>
        <dbReference type="Proteomes" id="UP001059546"/>
    </source>
</evidence>
<dbReference type="InterPro" id="IPR040314">
    <property type="entry name" value="DOP1"/>
</dbReference>
<dbReference type="Proteomes" id="UP001059546">
    <property type="component" value="Chromosome VII"/>
</dbReference>
<feature type="domain" description="DOP1-like C-terminal" evidence="5">
    <location>
        <begin position="1235"/>
        <end position="1460"/>
    </location>
</feature>
<feature type="domain" description="DOP1 N-terminal" evidence="4">
    <location>
        <begin position="4"/>
        <end position="278"/>
    </location>
</feature>
<evidence type="ECO:0000259" key="5">
    <source>
        <dbReference type="Pfam" id="PF24598"/>
    </source>
</evidence>
<evidence type="ECO:0000313" key="6">
    <source>
        <dbReference type="EMBL" id="UTX43615.1"/>
    </source>
</evidence>
<dbReference type="Pfam" id="PF24598">
    <property type="entry name" value="DOP1_C"/>
    <property type="match status" value="1"/>
</dbReference>
<evidence type="ECO:0000256" key="2">
    <source>
        <dbReference type="ARBA" id="ARBA00022927"/>
    </source>
</evidence>
<reference evidence="6" key="1">
    <citation type="submission" date="2022-10" db="EMBL/GenBank/DDBJ databases">
        <title>Encephalitozoon hellem ATCC 50604 Complete Genome.</title>
        <authorList>
            <person name="Mascarenhas dos Santos A.C."/>
            <person name="Julian A.T."/>
            <person name="Pombert J.-F."/>
        </authorList>
    </citation>
    <scope>NUCLEOTIDE SEQUENCE</scope>
    <source>
        <strain evidence="6">ATCC 50604</strain>
    </source>
</reference>
<dbReference type="PANTHER" id="PTHR14042">
    <property type="entry name" value="DOPEY-RELATED"/>
    <property type="match status" value="1"/>
</dbReference>